<comment type="caution">
    <text evidence="2">The sequence shown here is derived from an EMBL/GenBank/DDBJ whole genome shotgun (WGS) entry which is preliminary data.</text>
</comment>
<dbReference type="AlphaFoldDB" id="A0A1E5GPT1"/>
<reference evidence="3" key="1">
    <citation type="submission" date="2016-09" db="EMBL/GenBank/DDBJ databases">
        <authorList>
            <person name="Gulvik C.A."/>
        </authorList>
    </citation>
    <scope>NUCLEOTIDE SEQUENCE [LARGE SCALE GENOMIC DNA]</scope>
    <source>
        <strain evidence="3">LMG 26306</strain>
    </source>
</reference>
<dbReference type="InterPro" id="IPR000182">
    <property type="entry name" value="GNAT_dom"/>
</dbReference>
<dbReference type="Gene3D" id="3.40.630.30">
    <property type="match status" value="1"/>
</dbReference>
<dbReference type="InterPro" id="IPR016181">
    <property type="entry name" value="Acyl_CoA_acyltransferase"/>
</dbReference>
<gene>
    <name evidence="2" type="ORF">BCR23_12805</name>
</gene>
<accession>A0A1E5GPT1</accession>
<dbReference type="Pfam" id="PF00583">
    <property type="entry name" value="Acetyltransf_1"/>
    <property type="match status" value="1"/>
</dbReference>
<dbReference type="Proteomes" id="UP000094764">
    <property type="component" value="Unassembled WGS sequence"/>
</dbReference>
<dbReference type="CDD" id="cd04301">
    <property type="entry name" value="NAT_SF"/>
    <property type="match status" value="1"/>
</dbReference>
<keyword evidence="3" id="KW-1185">Reference proteome</keyword>
<evidence type="ECO:0000313" key="2">
    <source>
        <dbReference type="EMBL" id="OEG14702.1"/>
    </source>
</evidence>
<dbReference type="SUPFAM" id="SSF55729">
    <property type="entry name" value="Acyl-CoA N-acyltransferases (Nat)"/>
    <property type="match status" value="1"/>
</dbReference>
<dbReference type="EMBL" id="MIKB01000019">
    <property type="protein sequence ID" value="OEG14702.1"/>
    <property type="molecule type" value="Genomic_DNA"/>
</dbReference>
<dbReference type="STRING" id="903983.BCR23_12805"/>
<keyword evidence="2" id="KW-0808">Transferase</keyword>
<dbReference type="GO" id="GO:0016747">
    <property type="term" value="F:acyltransferase activity, transferring groups other than amino-acyl groups"/>
    <property type="evidence" value="ECO:0007669"/>
    <property type="project" value="InterPro"/>
</dbReference>
<protein>
    <submittedName>
        <fullName evidence="2">GNAT family N-acetyltransferase</fullName>
    </submittedName>
</protein>
<feature type="domain" description="N-acetyltransferase" evidence="1">
    <location>
        <begin position="1"/>
        <end position="168"/>
    </location>
</feature>
<dbReference type="RefSeq" id="WP_069636188.1">
    <property type="nucleotide sequence ID" value="NZ_JXKZ01000013.1"/>
</dbReference>
<evidence type="ECO:0000313" key="3">
    <source>
        <dbReference type="Proteomes" id="UP000094764"/>
    </source>
</evidence>
<dbReference type="PROSITE" id="PS51186">
    <property type="entry name" value="GNAT"/>
    <property type="match status" value="1"/>
</dbReference>
<sequence length="168" mass="19521">MKLKEVTTAETQIVMSILKETAEWLKDRGSNQWSEVLQGEDKHELAKAVEREEVFFFYNNENELVGMVAAWKKPTTWDKLLWAGYGLHPNSRYIHRVIIRPVYRGKGYGKELLSALKIRFEGEADMLRLDCLASNHKLVQFYGENEFTNIGSSMDSNGLEFELFSFYL</sequence>
<evidence type="ECO:0000259" key="1">
    <source>
        <dbReference type="PROSITE" id="PS51186"/>
    </source>
</evidence>
<proteinExistence type="predicted"/>
<organism evidence="2 3">
    <name type="scientific">Enterococcus quebecensis</name>
    <dbReference type="NCBI Taxonomy" id="903983"/>
    <lineage>
        <taxon>Bacteria</taxon>
        <taxon>Bacillati</taxon>
        <taxon>Bacillota</taxon>
        <taxon>Bacilli</taxon>
        <taxon>Lactobacillales</taxon>
        <taxon>Enterococcaceae</taxon>
        <taxon>Enterococcus</taxon>
    </lineage>
</organism>
<name>A0A1E5GPT1_9ENTE</name>